<dbReference type="Proteomes" id="UP000003973">
    <property type="component" value="Unassembled WGS sequence"/>
</dbReference>
<protein>
    <submittedName>
        <fullName evidence="2">Uncharacterized protein</fullName>
    </submittedName>
</protein>
<evidence type="ECO:0000256" key="1">
    <source>
        <dbReference type="SAM" id="MobiDB-lite"/>
    </source>
</evidence>
<organism evidence="2 3">
    <name type="scientific">Oxalobacter paraformigenes</name>
    <dbReference type="NCBI Taxonomy" id="556268"/>
    <lineage>
        <taxon>Bacteria</taxon>
        <taxon>Pseudomonadati</taxon>
        <taxon>Pseudomonadota</taxon>
        <taxon>Betaproteobacteria</taxon>
        <taxon>Burkholderiales</taxon>
        <taxon>Oxalobacteraceae</taxon>
        <taxon>Oxalobacter</taxon>
    </lineage>
</organism>
<name>T5LPP1_9BURK</name>
<evidence type="ECO:0000313" key="2">
    <source>
        <dbReference type="EMBL" id="EQM95192.1"/>
    </source>
</evidence>
<dbReference type="HOGENOM" id="CLU_2274550_0_0_4"/>
<evidence type="ECO:0000313" key="3">
    <source>
        <dbReference type="Proteomes" id="UP000003973"/>
    </source>
</evidence>
<dbReference type="EMBL" id="ACDP02000023">
    <property type="protein sequence ID" value="EQM95192.1"/>
    <property type="molecule type" value="Genomic_DNA"/>
</dbReference>
<feature type="compositionally biased region" description="Polar residues" evidence="1">
    <location>
        <begin position="93"/>
        <end position="102"/>
    </location>
</feature>
<dbReference type="RefSeq" id="WP_020995161.1">
    <property type="nucleotide sequence ID" value="NZ_CABMNL010000001.1"/>
</dbReference>
<gene>
    <name evidence="2" type="ORF">OFAG_02288</name>
</gene>
<dbReference type="AlphaFoldDB" id="T5LPP1"/>
<sequence length="102" mass="10993">MFPPVGKGGEQAFPFSVAANRPGIFWQEPAGFSINNGFAMKTETAWPHHSELAAGWGHIVVLMEQNGTRKPENPFFRAGIRPFRGDGRFGSSGDASTEGKTG</sequence>
<accession>T5LPP1</accession>
<reference evidence="2" key="1">
    <citation type="submission" date="2011-10" db="EMBL/GenBank/DDBJ databases">
        <title>The Genome Sequence of Oxalobacter formigenes HOxBLS.</title>
        <authorList>
            <consortium name="The Broad Institute Genome Sequencing Platform"/>
            <person name="Earl A."/>
            <person name="Ward D."/>
            <person name="Feldgarden M."/>
            <person name="Gevers D."/>
            <person name="Allison M.J."/>
            <person name="Humphrey S."/>
            <person name="Young S.K."/>
            <person name="Zeng Q."/>
            <person name="Gargeya S."/>
            <person name="Fitzgerald M."/>
            <person name="Haas B."/>
            <person name="Abouelleil A."/>
            <person name="Alvarado L."/>
            <person name="Arachchi H.M."/>
            <person name="Berlin A."/>
            <person name="Brown A."/>
            <person name="Chapman S.B."/>
            <person name="Chen Z."/>
            <person name="Dunbar C."/>
            <person name="Freedman E."/>
            <person name="Gearin G."/>
            <person name="Goldberg J."/>
            <person name="Griggs A."/>
            <person name="Gujja S."/>
            <person name="Heiman D."/>
            <person name="Howarth C."/>
            <person name="Larson L."/>
            <person name="Lui A."/>
            <person name="MacDonald P.J.P."/>
            <person name="Montmayeur A."/>
            <person name="Murphy C."/>
            <person name="Neiman D."/>
            <person name="Pearson M."/>
            <person name="Priest M."/>
            <person name="Roberts A."/>
            <person name="Saif S."/>
            <person name="Shea T."/>
            <person name="Shenoy N."/>
            <person name="Sisk P."/>
            <person name="Stolte C."/>
            <person name="Sykes S."/>
            <person name="Wortman J."/>
            <person name="Nusbaum C."/>
            <person name="Birren B."/>
        </authorList>
    </citation>
    <scope>NUCLEOTIDE SEQUENCE [LARGE SCALE GENOMIC DNA]</scope>
    <source>
        <strain evidence="2">HOxBLS</strain>
    </source>
</reference>
<comment type="caution">
    <text evidence="2">The sequence shown here is derived from an EMBL/GenBank/DDBJ whole genome shotgun (WGS) entry which is preliminary data.</text>
</comment>
<proteinExistence type="predicted"/>
<feature type="region of interest" description="Disordered" evidence="1">
    <location>
        <begin position="71"/>
        <end position="102"/>
    </location>
</feature>
<keyword evidence="3" id="KW-1185">Reference proteome</keyword>